<evidence type="ECO:0000259" key="2">
    <source>
        <dbReference type="Pfam" id="PF12770"/>
    </source>
</evidence>
<evidence type="ECO:0000256" key="1">
    <source>
        <dbReference type="SAM" id="MobiDB-lite"/>
    </source>
</evidence>
<dbReference type="EMBL" id="MU853625">
    <property type="protein sequence ID" value="KAK4140668.1"/>
    <property type="molecule type" value="Genomic_DNA"/>
</dbReference>
<keyword evidence="4" id="KW-1185">Reference proteome</keyword>
<dbReference type="InterPro" id="IPR011990">
    <property type="entry name" value="TPR-like_helical_dom_sf"/>
</dbReference>
<dbReference type="AlphaFoldDB" id="A0AAN6UWZ5"/>
<dbReference type="Gene3D" id="1.25.40.10">
    <property type="entry name" value="Tetratricopeptide repeat domain"/>
    <property type="match status" value="1"/>
</dbReference>
<sequence>MAAPRTLPPVPQRTLVSPSDFDSNREALRLLLTGSTDPDSKASQHSRRASVLRQAYEHDPTAQNALLLLEEAVEAARAAVKHTSPRDRFYRPARLSDLSRLLQMLYEHYPVVPTTTTDQEAQGGTRASLAFEAISIAREAAELTPADPNSGSRAARYSQLARLHMQLRFKATTTKDLASLDDAIVAARIAVDATPPGYIHDAAARRGVLAHALETRFRQVHREGDLREAIQEVERAVAVTGGSGVPGSVHIPQGDHAGLVGHLALMCGRLWLLRRDAGDIRLLDDAVRYGSLAESLTPDSDLDKKAARLRNASMMLLRRYEAQRAPLRKRVDLDEAVRLAQDSLNRTVSLSDHQDRDKKLGSRRAHLARVQLARYEYLRDDEADLERAVENARRALTAPGTKWHRCAALTILGTAHQLLFRSRLDSKYLELAIDFAQDAVEEMPKPAAGMLSNFANALLLGFRRFRESPYLDAALLYAEKALEVSSGSQYNDSDRAARHSDLADIYGAKARKAADGDGSGVDGNKSVELLHMALHHALAALRLTQPSDPHRLRRLSIYGSAVAVFRQEVPEAGVPSLDRTIQEVEEMVGSGAGVITGGAIEGHDLGALRSNLGRMLEAQGQLSRARDVYEQVGMSAASLPMTRILALRKAGILYANEAKWSDALTMFREAISLLSRGQALQSLRLDDHEDTLSHLSGLASLSPVAALYAGESPREALVWAERGRGIIAKLAVNAPLQLIQDHRSGNGKGQNPTGSSIFGHVKQLFTATSRATWRSWRGLMPPLPALQEHEAPPSAPPVGGLLSDVETKLTDAELRKLAEPGPIISYTTSRYGSTNGNGAFIITAQHGVQFLPLPALHHIDVERRTRILHSIRNSARFRRRDNTALNEDILPWLWHTAVEPVLHQLDATLTLRTTRSSQDQDGQRLLPRVWWVSGGLLGSFPLHAAGTDWGPTSRDCAMRRVVSSYVPSVMGLWLARTVTADLPPPEVKPDDPDSKSNIKQLLFIAVPQPADGRMPELNVKAELKALEESADGVLDIEPLWNPDKRIVLDRLAGDDATVVHFACHGTSEQEQPSKSALLLREERLTAGELMTLYVGSGAGKQPGPELVDEAIHLASALFWFGFPNVVGPLWEVLDRAARQVTGDFYEHLAKSVFLFEAGGDGKGKRNKKGRELPPRAVADALHEAILARLQDSTARLDYASWASFVHVGI</sequence>
<dbReference type="Proteomes" id="UP001302676">
    <property type="component" value="Unassembled WGS sequence"/>
</dbReference>
<dbReference type="SUPFAM" id="SSF48452">
    <property type="entry name" value="TPR-like"/>
    <property type="match status" value="1"/>
</dbReference>
<reference evidence="3" key="1">
    <citation type="journal article" date="2023" name="Mol. Phylogenet. Evol.">
        <title>Genome-scale phylogeny and comparative genomics of the fungal order Sordariales.</title>
        <authorList>
            <person name="Hensen N."/>
            <person name="Bonometti L."/>
            <person name="Westerberg I."/>
            <person name="Brannstrom I.O."/>
            <person name="Guillou S."/>
            <person name="Cros-Aarteil S."/>
            <person name="Calhoun S."/>
            <person name="Haridas S."/>
            <person name="Kuo A."/>
            <person name="Mondo S."/>
            <person name="Pangilinan J."/>
            <person name="Riley R."/>
            <person name="LaButti K."/>
            <person name="Andreopoulos B."/>
            <person name="Lipzen A."/>
            <person name="Chen C."/>
            <person name="Yan M."/>
            <person name="Daum C."/>
            <person name="Ng V."/>
            <person name="Clum A."/>
            <person name="Steindorff A."/>
            <person name="Ohm R.A."/>
            <person name="Martin F."/>
            <person name="Silar P."/>
            <person name="Natvig D.O."/>
            <person name="Lalanne C."/>
            <person name="Gautier V."/>
            <person name="Ament-Velasquez S.L."/>
            <person name="Kruys A."/>
            <person name="Hutchinson M.I."/>
            <person name="Powell A.J."/>
            <person name="Barry K."/>
            <person name="Miller A.N."/>
            <person name="Grigoriev I.V."/>
            <person name="Debuchy R."/>
            <person name="Gladieux P."/>
            <person name="Hiltunen Thoren M."/>
            <person name="Johannesson H."/>
        </authorList>
    </citation>
    <scope>NUCLEOTIDE SEQUENCE</scope>
    <source>
        <strain evidence="3">CBS 141.50</strain>
    </source>
</reference>
<accession>A0AAN6UWZ5</accession>
<gene>
    <name evidence="3" type="ORF">C8A04DRAFT_31756</name>
</gene>
<organism evidence="3 4">
    <name type="scientific">Dichotomopilus funicola</name>
    <dbReference type="NCBI Taxonomy" id="1934379"/>
    <lineage>
        <taxon>Eukaryota</taxon>
        <taxon>Fungi</taxon>
        <taxon>Dikarya</taxon>
        <taxon>Ascomycota</taxon>
        <taxon>Pezizomycotina</taxon>
        <taxon>Sordariomycetes</taxon>
        <taxon>Sordariomycetidae</taxon>
        <taxon>Sordariales</taxon>
        <taxon>Chaetomiaceae</taxon>
        <taxon>Dichotomopilus</taxon>
    </lineage>
</organism>
<feature type="region of interest" description="Disordered" evidence="1">
    <location>
        <begin position="1"/>
        <end position="20"/>
    </location>
</feature>
<dbReference type="Pfam" id="PF12770">
    <property type="entry name" value="CHAT"/>
    <property type="match status" value="1"/>
</dbReference>
<dbReference type="GeneID" id="87818481"/>
<feature type="domain" description="CHAT" evidence="2">
    <location>
        <begin position="890"/>
        <end position="1208"/>
    </location>
</feature>
<dbReference type="RefSeq" id="XP_062634039.1">
    <property type="nucleotide sequence ID" value="XM_062781868.1"/>
</dbReference>
<proteinExistence type="predicted"/>
<evidence type="ECO:0000313" key="4">
    <source>
        <dbReference type="Proteomes" id="UP001302676"/>
    </source>
</evidence>
<name>A0AAN6UWZ5_9PEZI</name>
<dbReference type="InterPro" id="IPR024983">
    <property type="entry name" value="CHAT_dom"/>
</dbReference>
<evidence type="ECO:0000313" key="3">
    <source>
        <dbReference type="EMBL" id="KAK4140668.1"/>
    </source>
</evidence>
<reference evidence="3" key="2">
    <citation type="submission" date="2023-05" db="EMBL/GenBank/DDBJ databases">
        <authorList>
            <consortium name="Lawrence Berkeley National Laboratory"/>
            <person name="Steindorff A."/>
            <person name="Hensen N."/>
            <person name="Bonometti L."/>
            <person name="Westerberg I."/>
            <person name="Brannstrom I.O."/>
            <person name="Guillou S."/>
            <person name="Cros-Aarteil S."/>
            <person name="Calhoun S."/>
            <person name="Haridas S."/>
            <person name="Kuo A."/>
            <person name="Mondo S."/>
            <person name="Pangilinan J."/>
            <person name="Riley R."/>
            <person name="Labutti K."/>
            <person name="Andreopoulos B."/>
            <person name="Lipzen A."/>
            <person name="Chen C."/>
            <person name="Yanf M."/>
            <person name="Daum C."/>
            <person name="Ng V."/>
            <person name="Clum A."/>
            <person name="Ohm R."/>
            <person name="Martin F."/>
            <person name="Silar P."/>
            <person name="Natvig D."/>
            <person name="Lalanne C."/>
            <person name="Gautier V."/>
            <person name="Ament-Velasquez S.L."/>
            <person name="Kruys A."/>
            <person name="Hutchinson M.I."/>
            <person name="Powell A.J."/>
            <person name="Barry K."/>
            <person name="Miller A.N."/>
            <person name="Grigoriev I.V."/>
            <person name="Debuchy R."/>
            <person name="Gladieux P."/>
            <person name="Thoren M.H."/>
            <person name="Johannesson H."/>
        </authorList>
    </citation>
    <scope>NUCLEOTIDE SEQUENCE</scope>
    <source>
        <strain evidence="3">CBS 141.50</strain>
    </source>
</reference>
<comment type="caution">
    <text evidence="3">The sequence shown here is derived from an EMBL/GenBank/DDBJ whole genome shotgun (WGS) entry which is preliminary data.</text>
</comment>
<feature type="compositionally biased region" description="Pro residues" evidence="1">
    <location>
        <begin position="1"/>
        <end position="11"/>
    </location>
</feature>
<protein>
    <submittedName>
        <fullName evidence="3">CHAT domain-containing protein</fullName>
    </submittedName>
</protein>